<protein>
    <recommendedName>
        <fullName evidence="4">XRE family transcriptional regulator</fullName>
    </recommendedName>
</protein>
<evidence type="ECO:0008006" key="4">
    <source>
        <dbReference type="Google" id="ProtNLM"/>
    </source>
</evidence>
<proteinExistence type="predicted"/>
<accession>A0ABQ0I2C5</accession>
<organism evidence="2 3">
    <name type="scientific">Paraglaciecola agarilytica NO2</name>
    <dbReference type="NCBI Taxonomy" id="1125747"/>
    <lineage>
        <taxon>Bacteria</taxon>
        <taxon>Pseudomonadati</taxon>
        <taxon>Pseudomonadota</taxon>
        <taxon>Gammaproteobacteria</taxon>
        <taxon>Alteromonadales</taxon>
        <taxon>Alteromonadaceae</taxon>
        <taxon>Paraglaciecola</taxon>
    </lineage>
</organism>
<comment type="caution">
    <text evidence="2">The sequence shown here is derived from an EMBL/GenBank/DDBJ whole genome shotgun (WGS) entry which is preliminary data.</text>
</comment>
<evidence type="ECO:0000313" key="2">
    <source>
        <dbReference type="EMBL" id="GAC03458.1"/>
    </source>
</evidence>
<name>A0ABQ0I2C5_9ALTE</name>
<gene>
    <name evidence="2" type="ORF">GAGA_0593</name>
</gene>
<evidence type="ECO:0000256" key="1">
    <source>
        <dbReference type="SAM" id="MobiDB-lite"/>
    </source>
</evidence>
<sequence length="148" mass="16867">MQKHKPEGLFDQPPSSPGEHHPANYLSYISERMRRFRQTLDISQRSEEGFGQNVLSKYFGKPVSRSTVQRAEDGRTGTHWGVIAAYFFEMGVFPEIVKVLERGYAPTLRTAMLSRKKCDTEISQAALDAQNALEKRKKTEFESGVIKK</sequence>
<feature type="region of interest" description="Disordered" evidence="1">
    <location>
        <begin position="1"/>
        <end position="23"/>
    </location>
</feature>
<dbReference type="EMBL" id="BAEK01000011">
    <property type="protein sequence ID" value="GAC03458.1"/>
    <property type="molecule type" value="Genomic_DNA"/>
</dbReference>
<keyword evidence="3" id="KW-1185">Reference proteome</keyword>
<dbReference type="RefSeq" id="WP_008302282.1">
    <property type="nucleotide sequence ID" value="NZ_BAEK01000011.1"/>
</dbReference>
<reference evidence="2 3" key="1">
    <citation type="journal article" date="2014" name="Environ. Microbiol.">
        <title>Comparative genomics of the marine bacterial genus Glaciecola reveals the high degree of genomic diversity and genomic characteristic for cold adaptation.</title>
        <authorList>
            <person name="Qin Q.L."/>
            <person name="Xie B.B."/>
            <person name="Yu Y."/>
            <person name="Shu Y.L."/>
            <person name="Rong J.C."/>
            <person name="Zhang Y.J."/>
            <person name="Zhao D.L."/>
            <person name="Chen X.L."/>
            <person name="Zhang X.Y."/>
            <person name="Chen B."/>
            <person name="Zhou B.C."/>
            <person name="Zhang Y.Z."/>
        </authorList>
    </citation>
    <scope>NUCLEOTIDE SEQUENCE [LARGE SCALE GENOMIC DNA]</scope>
    <source>
        <strain evidence="2 3">NO2</strain>
    </source>
</reference>
<evidence type="ECO:0000313" key="3">
    <source>
        <dbReference type="Proteomes" id="UP000008372"/>
    </source>
</evidence>
<dbReference type="Proteomes" id="UP000008372">
    <property type="component" value="Unassembled WGS sequence"/>
</dbReference>